<evidence type="ECO:0000313" key="1">
    <source>
        <dbReference type="EMBL" id="GAF79113.1"/>
    </source>
</evidence>
<name>X0SDI0_9ZZZZ</name>
<gene>
    <name evidence="1" type="ORF">S01H1_16121</name>
</gene>
<accession>X0SDI0</accession>
<dbReference type="EMBL" id="BARS01008460">
    <property type="protein sequence ID" value="GAF79113.1"/>
    <property type="molecule type" value="Genomic_DNA"/>
</dbReference>
<sequence>MSKILQYLSDEIELLKNFQSAIITKSPFICSLSAMGNPVEKNSRKVILLFKRFYLSNKEIVDKERLILCTKNIKSWFMTFNVVAANYEYVIDMDDDPTEIICTTKFNVDAIRLIKPVDMADLPLYISWEYKTSLFEELIKGYKKLKES</sequence>
<protein>
    <submittedName>
        <fullName evidence="1">Uncharacterized protein</fullName>
    </submittedName>
</protein>
<organism evidence="1">
    <name type="scientific">marine sediment metagenome</name>
    <dbReference type="NCBI Taxonomy" id="412755"/>
    <lineage>
        <taxon>unclassified sequences</taxon>
        <taxon>metagenomes</taxon>
        <taxon>ecological metagenomes</taxon>
    </lineage>
</organism>
<reference evidence="1" key="1">
    <citation type="journal article" date="2014" name="Front. Microbiol.">
        <title>High frequency of phylogenetically diverse reductive dehalogenase-homologous genes in deep subseafloor sedimentary metagenomes.</title>
        <authorList>
            <person name="Kawai M."/>
            <person name="Futagami T."/>
            <person name="Toyoda A."/>
            <person name="Takaki Y."/>
            <person name="Nishi S."/>
            <person name="Hori S."/>
            <person name="Arai W."/>
            <person name="Tsubouchi T."/>
            <person name="Morono Y."/>
            <person name="Uchiyama I."/>
            <person name="Ito T."/>
            <person name="Fujiyama A."/>
            <person name="Inagaki F."/>
            <person name="Takami H."/>
        </authorList>
    </citation>
    <scope>NUCLEOTIDE SEQUENCE</scope>
    <source>
        <strain evidence="1">Expedition CK06-06</strain>
    </source>
</reference>
<comment type="caution">
    <text evidence="1">The sequence shown here is derived from an EMBL/GenBank/DDBJ whole genome shotgun (WGS) entry which is preliminary data.</text>
</comment>
<dbReference type="AlphaFoldDB" id="X0SDI0"/>
<proteinExistence type="predicted"/>